<sequence>MSQSNIHHISFGHPEIGNITGRKVGDVVQFLGVKYASLRHWFDNPTLCTYDGRGIAADHHGPQAISSPEGVDNELTAIQKHLPKPEFPGISGTECLNLNIVAPASSKASNALPVLVYIHGGGFSVGANWWPQFDMKRIVQVSIDIGKPIIGINVNYRLGASGFMTSKELRQAGYKSNRGLHDQVVALRWVQQYISGFGGDPRQVTVSGESVGGRKCYQNRTIEGASNLKVVSATRLMYREEALASRIVVMGGAPPSVSPLTSEVAEFAYRSIIEAWGIDGLSPEKRLESLEGLNSLDLHHKIQDLPILPALDDDLVPYHESFEFMASQEYVFKAKQLEGAMIVFSPLDASIFAFMGLFAARKSIAADFEAHLHATLAQYPEAAQQVLETYGISAGLDDETALLRVLQFGSDIGHQAAAQALADRFPGDVFLMEFSEPNPWEGPFKGHSTHILDVAFLLQNFNDHLDKTQSASAVQFAKDVISFAYGEKPWKPFSSARGTSILQAGRRQYFEGEQATSKRYRELLHIAETTGLDSLLSTWTAFLFAG</sequence>
<dbReference type="Proteomes" id="UP001152049">
    <property type="component" value="Unassembled WGS sequence"/>
</dbReference>
<evidence type="ECO:0000259" key="1">
    <source>
        <dbReference type="Pfam" id="PF00135"/>
    </source>
</evidence>
<dbReference type="InterPro" id="IPR002018">
    <property type="entry name" value="CarbesteraseB"/>
</dbReference>
<dbReference type="Gene3D" id="3.40.50.1820">
    <property type="entry name" value="alpha/beta hydrolase"/>
    <property type="match status" value="1"/>
</dbReference>
<gene>
    <name evidence="2" type="ORF">NW762_012011</name>
</gene>
<accession>A0A9W8VBX7</accession>
<dbReference type="AlphaFoldDB" id="A0A9W8VBX7"/>
<dbReference type="OrthoDB" id="3200163at2759"/>
<proteinExistence type="predicted"/>
<dbReference type="SUPFAM" id="SSF53474">
    <property type="entry name" value="alpha/beta-Hydrolases"/>
    <property type="match status" value="1"/>
</dbReference>
<name>A0A9W8VBX7_9HYPO</name>
<evidence type="ECO:0000313" key="2">
    <source>
        <dbReference type="EMBL" id="KAJ4250196.1"/>
    </source>
</evidence>
<feature type="domain" description="Carboxylesterase type B" evidence="1">
    <location>
        <begin position="16"/>
        <end position="463"/>
    </location>
</feature>
<dbReference type="Pfam" id="PF00135">
    <property type="entry name" value="COesterase"/>
    <property type="match status" value="1"/>
</dbReference>
<evidence type="ECO:0000313" key="3">
    <source>
        <dbReference type="Proteomes" id="UP001152049"/>
    </source>
</evidence>
<dbReference type="PANTHER" id="PTHR43142:SF11">
    <property type="entry name" value="CARBOXYLIC ESTER HYDROLASE"/>
    <property type="match status" value="1"/>
</dbReference>
<comment type="caution">
    <text evidence="2">The sequence shown here is derived from an EMBL/GenBank/DDBJ whole genome shotgun (WGS) entry which is preliminary data.</text>
</comment>
<dbReference type="InterPro" id="IPR029058">
    <property type="entry name" value="AB_hydrolase_fold"/>
</dbReference>
<dbReference type="EMBL" id="JAOQAZ010000031">
    <property type="protein sequence ID" value="KAJ4250196.1"/>
    <property type="molecule type" value="Genomic_DNA"/>
</dbReference>
<dbReference type="PANTHER" id="PTHR43142">
    <property type="entry name" value="CARBOXYLIC ESTER HYDROLASE"/>
    <property type="match status" value="1"/>
</dbReference>
<protein>
    <recommendedName>
        <fullName evidence="1">Carboxylesterase type B domain-containing protein</fullName>
    </recommendedName>
</protein>
<reference evidence="2" key="1">
    <citation type="submission" date="2022-09" db="EMBL/GenBank/DDBJ databases">
        <title>Fusarium specimens isolated from Avocado Roots.</title>
        <authorList>
            <person name="Stajich J."/>
            <person name="Roper C."/>
            <person name="Heimlech-Rivalta G."/>
        </authorList>
    </citation>
    <scope>NUCLEOTIDE SEQUENCE</scope>
    <source>
        <strain evidence="2">CF00136</strain>
    </source>
</reference>
<keyword evidence="3" id="KW-1185">Reference proteome</keyword>
<organism evidence="2 3">
    <name type="scientific">Fusarium torreyae</name>
    <dbReference type="NCBI Taxonomy" id="1237075"/>
    <lineage>
        <taxon>Eukaryota</taxon>
        <taxon>Fungi</taxon>
        <taxon>Dikarya</taxon>
        <taxon>Ascomycota</taxon>
        <taxon>Pezizomycotina</taxon>
        <taxon>Sordariomycetes</taxon>
        <taxon>Hypocreomycetidae</taxon>
        <taxon>Hypocreales</taxon>
        <taxon>Nectriaceae</taxon>
        <taxon>Fusarium</taxon>
    </lineage>
</organism>